<gene>
    <name evidence="2" type="ORF">A2527_09585</name>
</gene>
<organism evidence="2 3">
    <name type="scientific">Candidatus Lambdaproteobacteria bacterium RIFOXYD2_FULL_50_16</name>
    <dbReference type="NCBI Taxonomy" id="1817772"/>
    <lineage>
        <taxon>Bacteria</taxon>
        <taxon>Pseudomonadati</taxon>
        <taxon>Pseudomonadota</taxon>
        <taxon>Candidatus Lambdaproteobacteria</taxon>
    </lineage>
</organism>
<reference evidence="2 3" key="1">
    <citation type="journal article" date="2016" name="Nat. Commun.">
        <title>Thousands of microbial genomes shed light on interconnected biogeochemical processes in an aquifer system.</title>
        <authorList>
            <person name="Anantharaman K."/>
            <person name="Brown C.T."/>
            <person name="Hug L.A."/>
            <person name="Sharon I."/>
            <person name="Castelle C.J."/>
            <person name="Probst A.J."/>
            <person name="Thomas B.C."/>
            <person name="Singh A."/>
            <person name="Wilkins M.J."/>
            <person name="Karaoz U."/>
            <person name="Brodie E.L."/>
            <person name="Williams K.H."/>
            <person name="Hubbard S.S."/>
            <person name="Banfield J.F."/>
        </authorList>
    </citation>
    <scope>NUCLEOTIDE SEQUENCE [LARGE SCALE GENOMIC DNA]</scope>
</reference>
<dbReference type="STRING" id="1817772.A2527_09585"/>
<comment type="caution">
    <text evidence="2">The sequence shown here is derived from an EMBL/GenBank/DDBJ whole genome shotgun (WGS) entry which is preliminary data.</text>
</comment>
<evidence type="ECO:0000256" key="1">
    <source>
        <dbReference type="SAM" id="MobiDB-lite"/>
    </source>
</evidence>
<dbReference type="EMBL" id="MFNE01000043">
    <property type="protein sequence ID" value="OGG94091.1"/>
    <property type="molecule type" value="Genomic_DNA"/>
</dbReference>
<name>A0A1F6G7K2_9PROT</name>
<feature type="compositionally biased region" description="Low complexity" evidence="1">
    <location>
        <begin position="98"/>
        <end position="115"/>
    </location>
</feature>
<dbReference type="AlphaFoldDB" id="A0A1F6G7K2"/>
<dbReference type="SUPFAM" id="SSF89360">
    <property type="entry name" value="HesB-like domain"/>
    <property type="match status" value="1"/>
</dbReference>
<evidence type="ECO:0008006" key="4">
    <source>
        <dbReference type="Google" id="ProtNLM"/>
    </source>
</evidence>
<accession>A0A1F6G7K2</accession>
<dbReference type="InterPro" id="IPR035903">
    <property type="entry name" value="HesB-like_dom_sf"/>
</dbReference>
<sequence>MFVITQRAAEQFLAALQEMPEEGLALRIFARRAEKGMAYNMGFDKAQAGDLEYQISGINVVVDPETDHNVTDMMIDFGQLDGAEQFIFANPQDQDPETCGSTAGSSSCGSGCTCG</sequence>
<feature type="region of interest" description="Disordered" evidence="1">
    <location>
        <begin position="92"/>
        <end position="115"/>
    </location>
</feature>
<protein>
    <recommendedName>
        <fullName evidence="4">FeS cluster biogenesis domain-containing protein</fullName>
    </recommendedName>
</protein>
<evidence type="ECO:0000313" key="2">
    <source>
        <dbReference type="EMBL" id="OGG94091.1"/>
    </source>
</evidence>
<dbReference type="Gene3D" id="2.60.300.12">
    <property type="entry name" value="HesB-like domain"/>
    <property type="match status" value="1"/>
</dbReference>
<evidence type="ECO:0000313" key="3">
    <source>
        <dbReference type="Proteomes" id="UP000178449"/>
    </source>
</evidence>
<dbReference type="Proteomes" id="UP000178449">
    <property type="component" value="Unassembled WGS sequence"/>
</dbReference>
<proteinExistence type="predicted"/>